<sequence length="146" mass="16893">MTRELVKQKFGQVWPAHVASFVDLLIEGRRAVGDLDLLLVLSVIGDRNMSQRRTAGERTHQELFERWSGRPEPEEINSQSIAHYTGIPREKVRRKVNDLIMRGWLERRDGTLVVTRKCAEDLSPMTDKGIDYLSNMFRLLDAMRAE</sequence>
<dbReference type="RefSeq" id="WP_111200168.1">
    <property type="nucleotide sequence ID" value="NZ_QKVK01000013.1"/>
</dbReference>
<evidence type="ECO:0000313" key="1">
    <source>
        <dbReference type="EMBL" id="PZF75235.1"/>
    </source>
</evidence>
<comment type="caution">
    <text evidence="1">The sequence shown here is derived from an EMBL/GenBank/DDBJ whole genome shotgun (WGS) entry which is preliminary data.</text>
</comment>
<name>A0A2W2AIF2_9HYPH</name>
<keyword evidence="2" id="KW-1185">Reference proteome</keyword>
<proteinExistence type="predicted"/>
<dbReference type="Proteomes" id="UP000248795">
    <property type="component" value="Unassembled WGS sequence"/>
</dbReference>
<dbReference type="SUPFAM" id="SSF46785">
    <property type="entry name" value="Winged helix' DNA-binding domain"/>
    <property type="match status" value="1"/>
</dbReference>
<organism evidence="1 2">
    <name type="scientific">Aestuariivirga litoralis</name>
    <dbReference type="NCBI Taxonomy" id="2650924"/>
    <lineage>
        <taxon>Bacteria</taxon>
        <taxon>Pseudomonadati</taxon>
        <taxon>Pseudomonadota</taxon>
        <taxon>Alphaproteobacteria</taxon>
        <taxon>Hyphomicrobiales</taxon>
        <taxon>Aestuariivirgaceae</taxon>
        <taxon>Aestuariivirga</taxon>
    </lineage>
</organism>
<evidence type="ECO:0008006" key="3">
    <source>
        <dbReference type="Google" id="ProtNLM"/>
    </source>
</evidence>
<dbReference type="InterPro" id="IPR036390">
    <property type="entry name" value="WH_DNA-bd_sf"/>
</dbReference>
<reference evidence="2" key="1">
    <citation type="submission" date="2018-06" db="EMBL/GenBank/DDBJ databases">
        <title>Aestuariibacter litoralis strain KCTC 52945T.</title>
        <authorList>
            <person name="Li X."/>
            <person name="Salam N."/>
            <person name="Li J.-L."/>
            <person name="Chen Y.-M."/>
            <person name="Yang Z.-W."/>
            <person name="Zhang L.-Y."/>
            <person name="Han M.-X."/>
            <person name="Xiao M."/>
            <person name="Li W.-J."/>
        </authorList>
    </citation>
    <scope>NUCLEOTIDE SEQUENCE [LARGE SCALE GENOMIC DNA]</scope>
    <source>
        <strain evidence="2">KCTC 52945</strain>
    </source>
</reference>
<gene>
    <name evidence="1" type="ORF">DK847_19215</name>
</gene>
<protein>
    <recommendedName>
        <fullName evidence="3">HTH crp-type domain-containing protein</fullName>
    </recommendedName>
</protein>
<dbReference type="EMBL" id="QKVK01000013">
    <property type="protein sequence ID" value="PZF75235.1"/>
    <property type="molecule type" value="Genomic_DNA"/>
</dbReference>
<evidence type="ECO:0000313" key="2">
    <source>
        <dbReference type="Proteomes" id="UP000248795"/>
    </source>
</evidence>
<accession>A0A2W2AIF2</accession>
<dbReference type="AlphaFoldDB" id="A0A2W2AIF2"/>